<dbReference type="EMBL" id="QSHM01000009">
    <property type="protein sequence ID" value="RHC12694.1"/>
    <property type="molecule type" value="Genomic_DNA"/>
</dbReference>
<organism evidence="1 2">
    <name type="scientific">Lachnospira eligens</name>
    <dbReference type="NCBI Taxonomy" id="39485"/>
    <lineage>
        <taxon>Bacteria</taxon>
        <taxon>Bacillati</taxon>
        <taxon>Bacillota</taxon>
        <taxon>Clostridia</taxon>
        <taxon>Lachnospirales</taxon>
        <taxon>Lachnospiraceae</taxon>
        <taxon>Lachnospira</taxon>
    </lineage>
</organism>
<dbReference type="SUPFAM" id="SSF103642">
    <property type="entry name" value="Sec-C motif"/>
    <property type="match status" value="1"/>
</dbReference>
<dbReference type="InterPro" id="IPR004027">
    <property type="entry name" value="SEC_C_motif"/>
</dbReference>
<name>A0A413YUE5_9FIRM</name>
<dbReference type="Gene3D" id="3.10.450.50">
    <property type="match status" value="1"/>
</dbReference>
<evidence type="ECO:0000313" key="1">
    <source>
        <dbReference type="EMBL" id="RHC12694.1"/>
    </source>
</evidence>
<evidence type="ECO:0000313" key="2">
    <source>
        <dbReference type="Proteomes" id="UP000285844"/>
    </source>
</evidence>
<accession>A0A413YUE5</accession>
<dbReference type="Proteomes" id="UP000285844">
    <property type="component" value="Unassembled WGS sequence"/>
</dbReference>
<dbReference type="AlphaFoldDB" id="A0A413YUE5"/>
<sequence>MVHNCYIKCQVCGCITRVRLQVGWQESHPIVVTCGECRTSLFGRVKIGQDTLGLEYHFDNADICNEEDKEKYIVECSGEFPVFKQRPVAEDEGYVLIPFIRATEIMDEGYEEFSTSVRQLSDAAKCWTSYKRIQDLSKVNSPYLKQEIQKIFSGEYFQCRDEYELLRAIHMIDVHAFYTPLKKELLNNMDFSSNILKLDRAQLRKLLNYLENHSGYRLEELQNLIYKLMDEFMSVYQALIPAFALQFYTDKFDLSVEGSTTSTFDTVKQFYLDVYEGLGNLLIIPIALDNIKIRNDFEKMAPVEKNISSIDEFVATTKATRFHYIFSNEPHVDLADIILNAKLRNAIGHNDVEYDTVTQCITYIPNPKDRSKQKQEYLLQFENEALRMYQGVLVISEYIYRLRQLTLMEKGITPIKPNVPITKSKKIGRNEPCPCGSGKKFKHCHGRNE</sequence>
<proteinExistence type="predicted"/>
<comment type="caution">
    <text evidence="1">The sequence shown here is derived from an EMBL/GenBank/DDBJ whole genome shotgun (WGS) entry which is preliminary data.</text>
</comment>
<protein>
    <submittedName>
        <fullName evidence="1">SEC-C domain-containing protein</fullName>
    </submittedName>
</protein>
<gene>
    <name evidence="1" type="ORF">DW858_08550</name>
</gene>
<reference evidence="1 2" key="1">
    <citation type="submission" date="2018-08" db="EMBL/GenBank/DDBJ databases">
        <title>A genome reference for cultivated species of the human gut microbiota.</title>
        <authorList>
            <person name="Zou Y."/>
            <person name="Xue W."/>
            <person name="Luo G."/>
        </authorList>
    </citation>
    <scope>NUCLEOTIDE SEQUENCE [LARGE SCALE GENOMIC DNA]</scope>
    <source>
        <strain evidence="1 2">AM37-3BH</strain>
    </source>
</reference>
<dbReference type="Pfam" id="PF02810">
    <property type="entry name" value="SEC-C"/>
    <property type="match status" value="1"/>
</dbReference>